<evidence type="ECO:0000313" key="2">
    <source>
        <dbReference type="Proteomes" id="UP000698173"/>
    </source>
</evidence>
<sequence>MQVGEIMAKGQFRIEGIEDIKKGMYKLQKIPQKHVTSSARKGMNVVLKDARASAPVDEGYLKQGMKLKGERSAAKAKKVYQVVFDDRYNHI</sequence>
<comment type="caution">
    <text evidence="1">The sequence shown here is derived from an EMBL/GenBank/DDBJ whole genome shotgun (WGS) entry which is preliminary data.</text>
</comment>
<dbReference type="Proteomes" id="UP000698173">
    <property type="component" value="Unassembled WGS sequence"/>
</dbReference>
<name>A0A921FYV9_SPOPS</name>
<dbReference type="EMBL" id="DYWT01000117">
    <property type="protein sequence ID" value="HJF31551.1"/>
    <property type="molecule type" value="Genomic_DNA"/>
</dbReference>
<dbReference type="AlphaFoldDB" id="A0A921FYV9"/>
<reference evidence="1" key="2">
    <citation type="submission" date="2021-09" db="EMBL/GenBank/DDBJ databases">
        <authorList>
            <person name="Gilroy R."/>
        </authorList>
    </citation>
    <scope>NUCLEOTIDE SEQUENCE</scope>
    <source>
        <strain evidence="1">CHK171-7178</strain>
    </source>
</reference>
<reference evidence="1" key="1">
    <citation type="journal article" date="2021" name="PeerJ">
        <title>Extensive microbial diversity within the chicken gut microbiome revealed by metagenomics and culture.</title>
        <authorList>
            <person name="Gilroy R."/>
            <person name="Ravi A."/>
            <person name="Getino M."/>
            <person name="Pursley I."/>
            <person name="Horton D.L."/>
            <person name="Alikhan N.F."/>
            <person name="Baker D."/>
            <person name="Gharbi K."/>
            <person name="Hall N."/>
            <person name="Watson M."/>
            <person name="Adriaenssens E.M."/>
            <person name="Foster-Nyarko E."/>
            <person name="Jarju S."/>
            <person name="Secka A."/>
            <person name="Antonio M."/>
            <person name="Oren A."/>
            <person name="Chaudhuri R.R."/>
            <person name="La Ragione R."/>
            <person name="Hildebrand F."/>
            <person name="Pallen M.J."/>
        </authorList>
    </citation>
    <scope>NUCLEOTIDE SEQUENCE</scope>
    <source>
        <strain evidence="1">CHK171-7178</strain>
    </source>
</reference>
<accession>A0A921FYV9</accession>
<protein>
    <submittedName>
        <fullName evidence="1">HK97 gp10 family phage protein</fullName>
    </submittedName>
</protein>
<evidence type="ECO:0000313" key="1">
    <source>
        <dbReference type="EMBL" id="HJF31551.1"/>
    </source>
</evidence>
<organism evidence="1 2">
    <name type="scientific">Sporosarcina psychrophila</name>
    <name type="common">Bacillus psychrophilus</name>
    <dbReference type="NCBI Taxonomy" id="1476"/>
    <lineage>
        <taxon>Bacteria</taxon>
        <taxon>Bacillati</taxon>
        <taxon>Bacillota</taxon>
        <taxon>Bacilli</taxon>
        <taxon>Bacillales</taxon>
        <taxon>Caryophanaceae</taxon>
        <taxon>Sporosarcina</taxon>
    </lineage>
</organism>
<gene>
    <name evidence="1" type="ORF">K8V56_07200</name>
</gene>
<proteinExistence type="predicted"/>
<feature type="non-terminal residue" evidence="1">
    <location>
        <position position="91"/>
    </location>
</feature>